<comment type="similarity">
    <text evidence="2">Belongs to the major facilitator superfamily. TCR/Tet family.</text>
</comment>
<dbReference type="EMBL" id="KZ826405">
    <property type="protein sequence ID" value="PYI01891.1"/>
    <property type="molecule type" value="Genomic_DNA"/>
</dbReference>
<dbReference type="Proteomes" id="UP000248423">
    <property type="component" value="Unassembled WGS sequence"/>
</dbReference>
<dbReference type="GO" id="GO:0005886">
    <property type="term" value="C:plasma membrane"/>
    <property type="evidence" value="ECO:0007669"/>
    <property type="project" value="TreeGrafter"/>
</dbReference>
<feature type="transmembrane region" description="Helical" evidence="7">
    <location>
        <begin position="164"/>
        <end position="185"/>
    </location>
</feature>
<evidence type="ECO:0000313" key="9">
    <source>
        <dbReference type="EMBL" id="PYI01891.1"/>
    </source>
</evidence>
<feature type="transmembrane region" description="Helical" evidence="7">
    <location>
        <begin position="304"/>
        <end position="323"/>
    </location>
</feature>
<dbReference type="VEuPathDB" id="FungiDB:BO78DRAFT_455397"/>
<dbReference type="Gene3D" id="1.20.1250.20">
    <property type="entry name" value="MFS general substrate transporter like domains"/>
    <property type="match status" value="1"/>
</dbReference>
<dbReference type="CDD" id="cd17502">
    <property type="entry name" value="MFS_Azr1_MDR_like"/>
    <property type="match status" value="1"/>
</dbReference>
<sequence>MEKSPSHDGVVPSPSPSSDDQTIAPASPDTQYPSPLRLAIIVFALFLAIFLTALDQTIIGTAIPKITDQFHSVDDVGWYGSAYFLTSTALQPAYGRMYMLFDVKWSFLVAIFIFELGSLICAVAPNSPTLIGGRAVAGTGVGGIFSGALVILSLTVPLKKRPTVFGLFGLVWGLASVVGPLLGGAFTDGPTWRWCFYINLPIGAVSVAVIIMILHLPKTAPTGQSFLQRIVNLDLIGVGFLLPTVVCLLLALQWGGTTYAWSNSRIIGLFVGFGLILICFVGSQIWQGDKATLPPRIMKMRTTVSLSCFSLGFGGAYYLLMYYLPIYFQSVRNVSAVRSGIDILPILIAQSIFSVAIGVGVSAVGYYTPFLIGSTAIFCIGAGLLTLYTTDISTGKWIGYQILTGAGVGAGFQIPMTAIQTILNQADIPIGSAAVIFFQSLGGAVFISVGESVFENRLAKEIAKNAPQVSPKIILDAGATAFRTALADAGQSDALQAVLDAYMVGLRDVFRVTLALILFAFLSSLPLEWKNVKQVANEAAKEAETPVEGDDAA</sequence>
<dbReference type="PANTHER" id="PTHR23501">
    <property type="entry name" value="MAJOR FACILITATOR SUPERFAMILY"/>
    <property type="match status" value="1"/>
</dbReference>
<dbReference type="Pfam" id="PF07690">
    <property type="entry name" value="MFS_1"/>
    <property type="match status" value="1"/>
</dbReference>
<dbReference type="InterPro" id="IPR036259">
    <property type="entry name" value="MFS_trans_sf"/>
</dbReference>
<keyword evidence="4 7" id="KW-1133">Transmembrane helix</keyword>
<gene>
    <name evidence="9" type="ORF">BO78DRAFT_455397</name>
</gene>
<dbReference type="SUPFAM" id="SSF103473">
    <property type="entry name" value="MFS general substrate transporter"/>
    <property type="match status" value="1"/>
</dbReference>
<dbReference type="InterPro" id="IPR011701">
    <property type="entry name" value="MFS"/>
</dbReference>
<organism evidence="9 10">
    <name type="scientific">Aspergillus sclerotiicarbonarius (strain CBS 121057 / IBT 28362)</name>
    <dbReference type="NCBI Taxonomy" id="1448318"/>
    <lineage>
        <taxon>Eukaryota</taxon>
        <taxon>Fungi</taxon>
        <taxon>Dikarya</taxon>
        <taxon>Ascomycota</taxon>
        <taxon>Pezizomycotina</taxon>
        <taxon>Eurotiomycetes</taxon>
        <taxon>Eurotiomycetidae</taxon>
        <taxon>Eurotiales</taxon>
        <taxon>Aspergillaceae</taxon>
        <taxon>Aspergillus</taxon>
        <taxon>Aspergillus subgen. Circumdati</taxon>
    </lineage>
</organism>
<name>A0A319DVT8_ASPSB</name>
<evidence type="ECO:0000256" key="5">
    <source>
        <dbReference type="ARBA" id="ARBA00023136"/>
    </source>
</evidence>
<reference evidence="9 10" key="1">
    <citation type="submission" date="2018-02" db="EMBL/GenBank/DDBJ databases">
        <title>The genomes of Aspergillus section Nigri reveals drivers in fungal speciation.</title>
        <authorList>
            <consortium name="DOE Joint Genome Institute"/>
            <person name="Vesth T.C."/>
            <person name="Nybo J."/>
            <person name="Theobald S."/>
            <person name="Brandl J."/>
            <person name="Frisvad J.C."/>
            <person name="Nielsen K.F."/>
            <person name="Lyhne E.K."/>
            <person name="Kogle M.E."/>
            <person name="Kuo A."/>
            <person name="Riley R."/>
            <person name="Clum A."/>
            <person name="Nolan M."/>
            <person name="Lipzen A."/>
            <person name="Salamov A."/>
            <person name="Henrissat B."/>
            <person name="Wiebenga A."/>
            <person name="De vries R.P."/>
            <person name="Grigoriev I.V."/>
            <person name="Mortensen U.H."/>
            <person name="Andersen M.R."/>
            <person name="Baker S.E."/>
        </authorList>
    </citation>
    <scope>NUCLEOTIDE SEQUENCE [LARGE SCALE GENOMIC DNA]</scope>
    <source>
        <strain evidence="9 10">CBS 121057</strain>
    </source>
</reference>
<feature type="transmembrane region" description="Helical" evidence="7">
    <location>
        <begin position="509"/>
        <end position="527"/>
    </location>
</feature>
<evidence type="ECO:0000256" key="4">
    <source>
        <dbReference type="ARBA" id="ARBA00022989"/>
    </source>
</evidence>
<feature type="transmembrane region" description="Helical" evidence="7">
    <location>
        <begin position="191"/>
        <end position="214"/>
    </location>
</feature>
<dbReference type="FunFam" id="1.20.1250.20:FF:000196">
    <property type="entry name" value="MFS toxin efflux pump (AflT)"/>
    <property type="match status" value="1"/>
</dbReference>
<dbReference type="AlphaFoldDB" id="A0A319DVT8"/>
<accession>A0A319DVT8</accession>
<feature type="compositionally biased region" description="Low complexity" evidence="6">
    <location>
        <begin position="7"/>
        <end position="20"/>
    </location>
</feature>
<feature type="transmembrane region" description="Helical" evidence="7">
    <location>
        <begin position="400"/>
        <end position="423"/>
    </location>
</feature>
<dbReference type="Gene3D" id="1.20.1720.10">
    <property type="entry name" value="Multidrug resistance protein D"/>
    <property type="match status" value="1"/>
</dbReference>
<feature type="transmembrane region" description="Helical" evidence="7">
    <location>
        <begin position="105"/>
        <end position="125"/>
    </location>
</feature>
<feature type="transmembrane region" description="Helical" evidence="7">
    <location>
        <begin position="131"/>
        <end position="152"/>
    </location>
</feature>
<feature type="transmembrane region" description="Helical" evidence="7">
    <location>
        <begin position="343"/>
        <end position="363"/>
    </location>
</feature>
<feature type="transmembrane region" description="Helical" evidence="7">
    <location>
        <begin position="370"/>
        <end position="388"/>
    </location>
</feature>
<dbReference type="FunFam" id="1.20.1720.10:FF:000012">
    <property type="entry name" value="MFS toxin efflux pump (AflT)"/>
    <property type="match status" value="1"/>
</dbReference>
<evidence type="ECO:0000256" key="1">
    <source>
        <dbReference type="ARBA" id="ARBA00004141"/>
    </source>
</evidence>
<dbReference type="InterPro" id="IPR020846">
    <property type="entry name" value="MFS_dom"/>
</dbReference>
<evidence type="ECO:0000256" key="2">
    <source>
        <dbReference type="ARBA" id="ARBA00007520"/>
    </source>
</evidence>
<dbReference type="PROSITE" id="PS50850">
    <property type="entry name" value="MFS"/>
    <property type="match status" value="1"/>
</dbReference>
<dbReference type="OrthoDB" id="10021397at2759"/>
<evidence type="ECO:0000256" key="7">
    <source>
        <dbReference type="SAM" id="Phobius"/>
    </source>
</evidence>
<keyword evidence="5 7" id="KW-0472">Membrane</keyword>
<dbReference type="PRINTS" id="PR01036">
    <property type="entry name" value="TCRTETB"/>
</dbReference>
<evidence type="ECO:0000259" key="8">
    <source>
        <dbReference type="PROSITE" id="PS50850"/>
    </source>
</evidence>
<protein>
    <submittedName>
        <fullName evidence="9">Putative MFS toxin efflux pump</fullName>
    </submittedName>
</protein>
<keyword evidence="10" id="KW-1185">Reference proteome</keyword>
<feature type="transmembrane region" description="Helical" evidence="7">
    <location>
        <begin position="235"/>
        <end position="254"/>
    </location>
</feature>
<evidence type="ECO:0000256" key="3">
    <source>
        <dbReference type="ARBA" id="ARBA00022692"/>
    </source>
</evidence>
<feature type="transmembrane region" description="Helical" evidence="7">
    <location>
        <begin position="266"/>
        <end position="283"/>
    </location>
</feature>
<feature type="transmembrane region" description="Helical" evidence="7">
    <location>
        <begin position="36"/>
        <end position="54"/>
    </location>
</feature>
<proteinExistence type="inferred from homology"/>
<dbReference type="PANTHER" id="PTHR23501:SF198">
    <property type="entry name" value="AZOLE RESISTANCE PROTEIN 1-RELATED"/>
    <property type="match status" value="1"/>
</dbReference>
<feature type="domain" description="Major facilitator superfamily (MFS) profile" evidence="8">
    <location>
        <begin position="41"/>
        <end position="532"/>
    </location>
</feature>
<evidence type="ECO:0000313" key="10">
    <source>
        <dbReference type="Proteomes" id="UP000248423"/>
    </source>
</evidence>
<feature type="region of interest" description="Disordered" evidence="6">
    <location>
        <begin position="1"/>
        <end position="26"/>
    </location>
</feature>
<keyword evidence="3 7" id="KW-0812">Transmembrane</keyword>
<dbReference type="GO" id="GO:0022857">
    <property type="term" value="F:transmembrane transporter activity"/>
    <property type="evidence" value="ECO:0007669"/>
    <property type="project" value="InterPro"/>
</dbReference>
<comment type="subcellular location">
    <subcellularLocation>
        <location evidence="1">Membrane</location>
        <topology evidence="1">Multi-pass membrane protein</topology>
    </subcellularLocation>
</comment>
<feature type="transmembrane region" description="Helical" evidence="7">
    <location>
        <begin position="430"/>
        <end position="449"/>
    </location>
</feature>
<evidence type="ECO:0000256" key="6">
    <source>
        <dbReference type="SAM" id="MobiDB-lite"/>
    </source>
</evidence>